<proteinExistence type="predicted"/>
<accession>A0A8X6QQF7</accession>
<sequence>SGKLAALQSRCKANTIKGTVEKLFHYIFSVSNGLQKGFYSIEIFFYEKLSKLQFQVVIIFSRTTYSLSVRRLIFLHIMDVRFWPSLQMIAYSRVARGILYTFGFETLNHNFQIKGSISDDYIRRIKEKVSECEIPGSDTNYLPLPTKIQEKLVSLVMTLETEVKSFFVCHIDSDLYYSSRKVQNTLSWYSTGILDRFETARSLIRNENIDIGIRFYFACKYYFEEDAQSLWTNMSEDDKILVRRCRLSSISIRHWLRALESRTELNWSEISLASRFFFIRNFMGIRYFFPKLRNREIRYVCIDTGMLFGWIHQYDLYYCLVKINADELEYVFRRLSEERLYEIFKCFLLWPFQTIFLDVVNCFITHISADIFLALICVLLDKVSKRWQDYEYVNILKGFWNELSSQHGECVEQEETLNRIMKYVLEAPVPFDVKDFRNFICTCDTKNQGIKQHGFQLVFHPWK</sequence>
<dbReference type="EMBL" id="BMAW01034914">
    <property type="protein sequence ID" value="GFU37325.1"/>
    <property type="molecule type" value="Genomic_DNA"/>
</dbReference>
<name>A0A8X6QQF7_NEPPI</name>
<evidence type="ECO:0000313" key="1">
    <source>
        <dbReference type="EMBL" id="GFU37325.1"/>
    </source>
</evidence>
<dbReference type="AlphaFoldDB" id="A0A8X6QQF7"/>
<reference evidence="1" key="1">
    <citation type="submission" date="2020-08" db="EMBL/GenBank/DDBJ databases">
        <title>Multicomponent nature underlies the extraordinary mechanical properties of spider dragline silk.</title>
        <authorList>
            <person name="Kono N."/>
            <person name="Nakamura H."/>
            <person name="Mori M."/>
            <person name="Yoshida Y."/>
            <person name="Ohtoshi R."/>
            <person name="Malay A.D."/>
            <person name="Moran D.A.P."/>
            <person name="Tomita M."/>
            <person name="Numata K."/>
            <person name="Arakawa K."/>
        </authorList>
    </citation>
    <scope>NUCLEOTIDE SEQUENCE</scope>
</reference>
<keyword evidence="2" id="KW-1185">Reference proteome</keyword>
<comment type="caution">
    <text evidence="1">The sequence shown here is derived from an EMBL/GenBank/DDBJ whole genome shotgun (WGS) entry which is preliminary data.</text>
</comment>
<dbReference type="OrthoDB" id="6407690at2759"/>
<evidence type="ECO:0000313" key="2">
    <source>
        <dbReference type="Proteomes" id="UP000887013"/>
    </source>
</evidence>
<feature type="non-terminal residue" evidence="1">
    <location>
        <position position="1"/>
    </location>
</feature>
<organism evidence="1 2">
    <name type="scientific">Nephila pilipes</name>
    <name type="common">Giant wood spider</name>
    <name type="synonym">Nephila maculata</name>
    <dbReference type="NCBI Taxonomy" id="299642"/>
    <lineage>
        <taxon>Eukaryota</taxon>
        <taxon>Metazoa</taxon>
        <taxon>Ecdysozoa</taxon>
        <taxon>Arthropoda</taxon>
        <taxon>Chelicerata</taxon>
        <taxon>Arachnida</taxon>
        <taxon>Araneae</taxon>
        <taxon>Araneomorphae</taxon>
        <taxon>Entelegynae</taxon>
        <taxon>Araneoidea</taxon>
        <taxon>Nephilidae</taxon>
        <taxon>Nephila</taxon>
    </lineage>
</organism>
<gene>
    <name evidence="1" type="primary">NCL1_45747</name>
    <name evidence="1" type="ORF">NPIL_373511</name>
</gene>
<dbReference type="Proteomes" id="UP000887013">
    <property type="component" value="Unassembled WGS sequence"/>
</dbReference>
<protein>
    <submittedName>
        <fullName evidence="1">Uncharacterized protein</fullName>
    </submittedName>
</protein>